<protein>
    <recommendedName>
        <fullName evidence="4">Peptidase S1 domain-containing protein</fullName>
    </recommendedName>
</protein>
<accession>A0A8T2ITQ2</accession>
<dbReference type="PROSITE" id="PS00134">
    <property type="entry name" value="TRYPSIN_HIS"/>
    <property type="match status" value="1"/>
</dbReference>
<keyword evidence="3" id="KW-0472">Membrane</keyword>
<dbReference type="InterPro" id="IPR043504">
    <property type="entry name" value="Peptidase_S1_PA_chymotrypsin"/>
</dbReference>
<dbReference type="PRINTS" id="PR00722">
    <property type="entry name" value="CHYMOTRYPSIN"/>
</dbReference>
<comment type="caution">
    <text evidence="5">The sequence shown here is derived from an EMBL/GenBank/DDBJ whole genome shotgun (WGS) entry which is preliminary data.</text>
</comment>
<feature type="transmembrane region" description="Helical" evidence="3">
    <location>
        <begin position="310"/>
        <end position="327"/>
    </location>
</feature>
<dbReference type="FunFam" id="2.40.10.10:FF:000039">
    <property type="entry name" value="Brain-specific serine protease 4"/>
    <property type="match status" value="1"/>
</dbReference>
<dbReference type="GO" id="GO:0004252">
    <property type="term" value="F:serine-type endopeptidase activity"/>
    <property type="evidence" value="ECO:0007669"/>
    <property type="project" value="InterPro"/>
</dbReference>
<keyword evidence="2" id="KW-0378">Hydrolase</keyword>
<name>A0A8T2ITQ2_9PIPI</name>
<evidence type="ECO:0000259" key="4">
    <source>
        <dbReference type="PROSITE" id="PS50240"/>
    </source>
</evidence>
<proteinExistence type="predicted"/>
<dbReference type="AlphaFoldDB" id="A0A8T2ITQ2"/>
<dbReference type="CDD" id="cd00190">
    <property type="entry name" value="Tryp_SPc"/>
    <property type="match status" value="1"/>
</dbReference>
<evidence type="ECO:0000313" key="5">
    <source>
        <dbReference type="EMBL" id="KAG8433556.1"/>
    </source>
</evidence>
<evidence type="ECO:0000313" key="6">
    <source>
        <dbReference type="Proteomes" id="UP000812440"/>
    </source>
</evidence>
<keyword evidence="6" id="KW-1185">Reference proteome</keyword>
<organism evidence="5 6">
    <name type="scientific">Hymenochirus boettgeri</name>
    <name type="common">Congo dwarf clawed frog</name>
    <dbReference type="NCBI Taxonomy" id="247094"/>
    <lineage>
        <taxon>Eukaryota</taxon>
        <taxon>Metazoa</taxon>
        <taxon>Chordata</taxon>
        <taxon>Craniata</taxon>
        <taxon>Vertebrata</taxon>
        <taxon>Euteleostomi</taxon>
        <taxon>Amphibia</taxon>
        <taxon>Batrachia</taxon>
        <taxon>Anura</taxon>
        <taxon>Pipoidea</taxon>
        <taxon>Pipidae</taxon>
        <taxon>Pipinae</taxon>
        <taxon>Hymenochirus</taxon>
    </lineage>
</organism>
<dbReference type="SMART" id="SM00020">
    <property type="entry name" value="Tryp_SPc"/>
    <property type="match status" value="1"/>
</dbReference>
<dbReference type="Gene3D" id="2.40.10.10">
    <property type="entry name" value="Trypsin-like serine proteases"/>
    <property type="match status" value="2"/>
</dbReference>
<keyword evidence="2" id="KW-0720">Serine protease</keyword>
<feature type="domain" description="Peptidase S1" evidence="4">
    <location>
        <begin position="6"/>
        <end position="248"/>
    </location>
</feature>
<sequence>MVLNRIVGGADSNRGEWPWQVSLKFKSDFICGGSLITDTWVLTAAHCFNSVEVSDYTVYIGAYQLTDLQNPYTVSRDLKRIIVHPDFMYEGSSGDIALIELVEGVNSTSNILPVCLPSQDVQFEEGTKCWVTGWGHIREGTPLGDPKTMQEASVGLIDGAICEVMYHKSLGYFGNGQIIQEDMVCAGYKEGQIDSCQGDSGGPLVCNVNNVWLQYGIVSWGLGCARANMPGVYTKVQYYAAWIEQYADTVIFSQGGPRKELSIGTTANQVGVGNSTETIQNFSTNFTTNATEPRVEFVKSVENGGKTQRLSLIIIAIIILCVLCSFSW</sequence>
<keyword evidence="3" id="KW-1133">Transmembrane helix</keyword>
<keyword evidence="3" id="KW-0812">Transmembrane</keyword>
<keyword evidence="2" id="KW-0645">Protease</keyword>
<evidence type="ECO:0000256" key="2">
    <source>
        <dbReference type="RuleBase" id="RU363034"/>
    </source>
</evidence>
<gene>
    <name evidence="5" type="ORF">GDO86_017745</name>
</gene>
<dbReference type="PANTHER" id="PTHR24253:SF170">
    <property type="entry name" value="PEPTIDASE S1 DOMAIN-CONTAINING PROTEIN"/>
    <property type="match status" value="1"/>
</dbReference>
<evidence type="ECO:0000256" key="3">
    <source>
        <dbReference type="SAM" id="Phobius"/>
    </source>
</evidence>
<dbReference type="OrthoDB" id="10002959at2759"/>
<dbReference type="Pfam" id="PF00089">
    <property type="entry name" value="Trypsin"/>
    <property type="match status" value="1"/>
</dbReference>
<dbReference type="SUPFAM" id="SSF50494">
    <property type="entry name" value="Trypsin-like serine proteases"/>
    <property type="match status" value="1"/>
</dbReference>
<dbReference type="InterPro" id="IPR018114">
    <property type="entry name" value="TRYPSIN_HIS"/>
</dbReference>
<evidence type="ECO:0000256" key="1">
    <source>
        <dbReference type="ARBA" id="ARBA00023157"/>
    </source>
</evidence>
<dbReference type="PROSITE" id="PS00135">
    <property type="entry name" value="TRYPSIN_SER"/>
    <property type="match status" value="1"/>
</dbReference>
<dbReference type="PANTHER" id="PTHR24253">
    <property type="entry name" value="TRANSMEMBRANE PROTEASE SERINE"/>
    <property type="match status" value="1"/>
</dbReference>
<dbReference type="InterPro" id="IPR033116">
    <property type="entry name" value="TRYPSIN_SER"/>
</dbReference>
<dbReference type="InterPro" id="IPR001314">
    <property type="entry name" value="Peptidase_S1A"/>
</dbReference>
<dbReference type="Proteomes" id="UP000812440">
    <property type="component" value="Chromosome 9"/>
</dbReference>
<dbReference type="PROSITE" id="PS50240">
    <property type="entry name" value="TRYPSIN_DOM"/>
    <property type="match status" value="1"/>
</dbReference>
<dbReference type="InterPro" id="IPR009003">
    <property type="entry name" value="Peptidase_S1_PA"/>
</dbReference>
<dbReference type="GO" id="GO:0006508">
    <property type="term" value="P:proteolysis"/>
    <property type="evidence" value="ECO:0007669"/>
    <property type="project" value="UniProtKB-KW"/>
</dbReference>
<dbReference type="EMBL" id="JAACNH010000009">
    <property type="protein sequence ID" value="KAG8433556.1"/>
    <property type="molecule type" value="Genomic_DNA"/>
</dbReference>
<keyword evidence="1" id="KW-1015">Disulfide bond</keyword>
<dbReference type="InterPro" id="IPR001254">
    <property type="entry name" value="Trypsin_dom"/>
</dbReference>
<reference evidence="5" key="1">
    <citation type="thesis" date="2020" institute="ProQuest LLC" country="789 East Eisenhower Parkway, Ann Arbor, MI, USA">
        <title>Comparative Genomics and Chromosome Evolution.</title>
        <authorList>
            <person name="Mudd A.B."/>
        </authorList>
    </citation>
    <scope>NUCLEOTIDE SEQUENCE</scope>
    <source>
        <strain evidence="5">Female2</strain>
        <tissue evidence="5">Blood</tissue>
    </source>
</reference>